<name>A0ABR8YPE0_9CLOT</name>
<dbReference type="Pfam" id="PF00497">
    <property type="entry name" value="SBP_bac_3"/>
    <property type="match status" value="1"/>
</dbReference>
<feature type="domain" description="Solute-binding protein family 3/N-terminal" evidence="5">
    <location>
        <begin position="43"/>
        <end position="265"/>
    </location>
</feature>
<evidence type="ECO:0000313" key="6">
    <source>
        <dbReference type="EMBL" id="MBD8046100.1"/>
    </source>
</evidence>
<evidence type="ECO:0000256" key="1">
    <source>
        <dbReference type="ARBA" id="ARBA00004196"/>
    </source>
</evidence>
<dbReference type="EMBL" id="JACSQB010000029">
    <property type="protein sequence ID" value="MBD8046100.1"/>
    <property type="molecule type" value="Genomic_DNA"/>
</dbReference>
<dbReference type="PANTHER" id="PTHR35936">
    <property type="entry name" value="MEMBRANE-BOUND LYTIC MUREIN TRANSGLYCOSYLASE F"/>
    <property type="match status" value="1"/>
</dbReference>
<organism evidence="6 7">
    <name type="scientific">Clostridium faecium</name>
    <dbReference type="NCBI Taxonomy" id="2762223"/>
    <lineage>
        <taxon>Bacteria</taxon>
        <taxon>Bacillati</taxon>
        <taxon>Bacillota</taxon>
        <taxon>Clostridia</taxon>
        <taxon>Eubacteriales</taxon>
        <taxon>Clostridiaceae</taxon>
        <taxon>Clostridium</taxon>
    </lineage>
</organism>
<reference evidence="6 7" key="1">
    <citation type="submission" date="2020-08" db="EMBL/GenBank/DDBJ databases">
        <title>A Genomic Blueprint of the Chicken Gut Microbiome.</title>
        <authorList>
            <person name="Gilroy R."/>
            <person name="Ravi A."/>
            <person name="Getino M."/>
            <person name="Pursley I."/>
            <person name="Horton D.L."/>
            <person name="Alikhan N.-F."/>
            <person name="Baker D."/>
            <person name="Gharbi K."/>
            <person name="Hall N."/>
            <person name="Watson M."/>
            <person name="Adriaenssens E.M."/>
            <person name="Foster-Nyarko E."/>
            <person name="Jarju S."/>
            <person name="Secka A."/>
            <person name="Antonio M."/>
            <person name="Oren A."/>
            <person name="Chaudhuri R."/>
            <person name="La Ragione R.M."/>
            <person name="Hildebrand F."/>
            <person name="Pallen M.J."/>
        </authorList>
    </citation>
    <scope>NUCLEOTIDE SEQUENCE [LARGE SCALE GENOMIC DNA]</scope>
    <source>
        <strain evidence="6 7">N37</strain>
    </source>
</reference>
<comment type="caution">
    <text evidence="6">The sequence shown here is derived from an EMBL/GenBank/DDBJ whole genome shotgun (WGS) entry which is preliminary data.</text>
</comment>
<evidence type="ECO:0000313" key="7">
    <source>
        <dbReference type="Proteomes" id="UP000627166"/>
    </source>
</evidence>
<accession>A0ABR8YPE0</accession>
<dbReference type="SUPFAM" id="SSF53850">
    <property type="entry name" value="Periplasmic binding protein-like II"/>
    <property type="match status" value="1"/>
</dbReference>
<comment type="subcellular location">
    <subcellularLocation>
        <location evidence="1">Cell envelope</location>
    </subcellularLocation>
</comment>
<evidence type="ECO:0000259" key="5">
    <source>
        <dbReference type="SMART" id="SM00062"/>
    </source>
</evidence>
<dbReference type="SMART" id="SM00062">
    <property type="entry name" value="PBPb"/>
    <property type="match status" value="1"/>
</dbReference>
<protein>
    <submittedName>
        <fullName evidence="6">Transporter substrate-binding domain-containing protein</fullName>
    </submittedName>
</protein>
<sequence length="270" mass="30113">MKKNLLKKLITTVIIGVMTFSLIGCSKTTESASTLEKVKESKKLVIGTSADYPPYEFHKEINGKDEIVGFDVEIAKEIAKDLGVELEIKDMSFDGLLPALKTGTIDMALASMNPSEERKESVDFSDIYYKAQHGVIVRKQDKDKYTTLDSLSGKKIGVQKGSIQQQFATTQIKNADIKALSKITDLVMELKNNKIDGIAIEMPVGEFYAEKNSDLSMTTCEFKTEEDLGSAIAVQKGEFQFTEEINKTLNRLIKEDKISKFIVEANKMIE</sequence>
<dbReference type="CDD" id="cd13620">
    <property type="entry name" value="PBP2_GltS"/>
    <property type="match status" value="1"/>
</dbReference>
<dbReference type="PANTHER" id="PTHR35936:SF17">
    <property type="entry name" value="ARGININE-BINDING EXTRACELLULAR PROTEIN ARTP"/>
    <property type="match status" value="1"/>
</dbReference>
<dbReference type="PROSITE" id="PS51257">
    <property type="entry name" value="PROKAR_LIPOPROTEIN"/>
    <property type="match status" value="1"/>
</dbReference>
<evidence type="ECO:0000256" key="4">
    <source>
        <dbReference type="RuleBase" id="RU003744"/>
    </source>
</evidence>
<dbReference type="PROSITE" id="PS01039">
    <property type="entry name" value="SBP_BACTERIAL_3"/>
    <property type="match status" value="1"/>
</dbReference>
<dbReference type="Proteomes" id="UP000627166">
    <property type="component" value="Unassembled WGS sequence"/>
</dbReference>
<proteinExistence type="inferred from homology"/>
<dbReference type="RefSeq" id="WP_191739079.1">
    <property type="nucleotide sequence ID" value="NZ_JACSQB010000029.1"/>
</dbReference>
<dbReference type="Gene3D" id="3.40.190.10">
    <property type="entry name" value="Periplasmic binding protein-like II"/>
    <property type="match status" value="2"/>
</dbReference>
<keyword evidence="7" id="KW-1185">Reference proteome</keyword>
<gene>
    <name evidence="6" type="ORF">H9637_03410</name>
</gene>
<evidence type="ECO:0000256" key="2">
    <source>
        <dbReference type="ARBA" id="ARBA00010333"/>
    </source>
</evidence>
<evidence type="ECO:0000256" key="3">
    <source>
        <dbReference type="ARBA" id="ARBA00022729"/>
    </source>
</evidence>
<keyword evidence="3" id="KW-0732">Signal</keyword>
<dbReference type="InterPro" id="IPR001638">
    <property type="entry name" value="Solute-binding_3/MltF_N"/>
</dbReference>
<comment type="similarity">
    <text evidence="2 4">Belongs to the bacterial solute-binding protein 3 family.</text>
</comment>
<dbReference type="InterPro" id="IPR018313">
    <property type="entry name" value="SBP_3_CS"/>
</dbReference>